<organism evidence="1 4">
    <name type="scientific">Methanohalophilus halophilus</name>
    <dbReference type="NCBI Taxonomy" id="2177"/>
    <lineage>
        <taxon>Archaea</taxon>
        <taxon>Methanobacteriati</taxon>
        <taxon>Methanobacteriota</taxon>
        <taxon>Stenosarchaea group</taxon>
        <taxon>Methanomicrobia</taxon>
        <taxon>Methanosarcinales</taxon>
        <taxon>Methanosarcinaceae</taxon>
        <taxon>Methanohalophilus</taxon>
    </lineage>
</organism>
<proteinExistence type="predicted"/>
<evidence type="ECO:0000313" key="6">
    <source>
        <dbReference type="Proteomes" id="UP000267921"/>
    </source>
</evidence>
<reference evidence="1 4" key="1">
    <citation type="submission" date="2016-10" db="EMBL/GenBank/DDBJ databases">
        <title>Methanohalophilus halophilus.</title>
        <authorList>
            <person name="L'haridon S."/>
        </authorList>
    </citation>
    <scope>NUCLEOTIDE SEQUENCE [LARGE SCALE GENOMIC DNA]</scope>
    <source>
        <strain evidence="1 4">Z-7982</strain>
    </source>
</reference>
<dbReference type="EMBL" id="FNMU01000002">
    <property type="protein sequence ID" value="SDW28035.1"/>
    <property type="molecule type" value="Genomic_DNA"/>
</dbReference>
<evidence type="ECO:0000313" key="2">
    <source>
        <dbReference type="EMBL" id="RNI09173.1"/>
    </source>
</evidence>
<name>A0A1L3Q3N2_9EURY</name>
<protein>
    <submittedName>
        <fullName evidence="1">Uncharacterized protein</fullName>
    </submittedName>
</protein>
<sequence>MKSKQRMSICFGIAFALMIASITMMIGPVSATTSDQEHIFPDKTPLQNSIMENMGQSESSKYSIMSTSNTSFNPSNVEYKTEVLEKSKNHIKLKGTTIIQFANPIEAGHSDNKWPKIQISENPEFIEEGTVVPGEYDQAIKDYILSQIQEIEDEEEREAALSAWENYDFESGPREHTITEYYEITYPEESQSVMYYAAASDFPAATNDVLMGFTYEAPNIDWIIEDRVTIIGFEIAHYKAGIEFDAALGLRLPAEVTINHPSKMYEPGSHIMSSSINGVDWNADQYIAANVPAENGNEFVARMDAFAGIIVEILGKTVGDSGIDIDKDYGDSFETPFGPDEEFPLQSLSLSPDDTGLKWGIDAVSLGIGLTMDPNIGSETINADWTASGDATGKGTIIYSHPDELYNFGPLIANTSASSSNYADIQLSDFEYHFDKCNFDLYANIDLEILSIDFDIIEIPIIHKDVSEVTGGLYVGVHEGTNADSANVIIPVIEENSYVKGMVYSGKDLHDIIGVDGEYIQMDGRNFEGFLYESHEKS</sequence>
<reference evidence="2 6" key="3">
    <citation type="submission" date="2018-10" db="EMBL/GenBank/DDBJ databases">
        <title>Cultivation of a novel Methanohalophilus strain from Kebrit Deep of the Red Sea and a genomic comparison of members of the genus Methanohalophilus.</title>
        <authorList>
            <person name="Guan Y."/>
            <person name="Ngugi D.K."/>
            <person name="Stingl U."/>
        </authorList>
    </citation>
    <scope>NUCLEOTIDE SEQUENCE [LARGE SCALE GENOMIC DNA]</scope>
    <source>
        <strain evidence="2 6">DSM 3094</strain>
    </source>
</reference>
<dbReference type="GeneID" id="30583777"/>
<dbReference type="RefSeq" id="WP_072561916.1">
    <property type="nucleotide sequence ID" value="NZ_CP017921.1"/>
</dbReference>
<evidence type="ECO:0000313" key="5">
    <source>
        <dbReference type="Proteomes" id="UP000198669"/>
    </source>
</evidence>
<evidence type="ECO:0000313" key="1">
    <source>
        <dbReference type="EMBL" id="APH39492.1"/>
    </source>
</evidence>
<evidence type="ECO:0000313" key="3">
    <source>
        <dbReference type="EMBL" id="SDW28035.1"/>
    </source>
</evidence>
<dbReference type="EMBL" id="RJJG01000004">
    <property type="protein sequence ID" value="RNI09173.1"/>
    <property type="molecule type" value="Genomic_DNA"/>
</dbReference>
<dbReference type="Proteomes" id="UP000267921">
    <property type="component" value="Unassembled WGS sequence"/>
</dbReference>
<dbReference type="Proteomes" id="UP000198669">
    <property type="component" value="Unassembled WGS sequence"/>
</dbReference>
<dbReference type="STRING" id="2177.BHR79_08375"/>
<reference evidence="3 5" key="2">
    <citation type="submission" date="2016-10" db="EMBL/GenBank/DDBJ databases">
        <authorList>
            <person name="de Groot N.N."/>
        </authorList>
    </citation>
    <scope>NUCLEOTIDE SEQUENCE [LARGE SCALE GENOMIC DNA]</scope>
    <source>
        <strain evidence="3 5">Z-7982</strain>
    </source>
</reference>
<evidence type="ECO:0000313" key="4">
    <source>
        <dbReference type="Proteomes" id="UP000186879"/>
    </source>
</evidence>
<dbReference type="EMBL" id="CP017921">
    <property type="protein sequence ID" value="APH39492.1"/>
    <property type="molecule type" value="Genomic_DNA"/>
</dbReference>
<dbReference type="KEGG" id="mhaz:BHR79_08375"/>
<dbReference type="AlphaFoldDB" id="A0A1L3Q3N2"/>
<gene>
    <name evidence="1" type="ORF">BHR79_08375</name>
    <name evidence="2" type="ORF">EFE40_06900</name>
    <name evidence="3" type="ORF">SAMN04515625_0583</name>
</gene>
<dbReference type="Proteomes" id="UP000186879">
    <property type="component" value="Chromosome"/>
</dbReference>
<keyword evidence="4" id="KW-1185">Reference proteome</keyword>
<accession>A0A1L3Q3N2</accession>